<protein>
    <submittedName>
        <fullName evidence="2">Uncharacterized protein</fullName>
    </submittedName>
</protein>
<feature type="transmembrane region" description="Helical" evidence="1">
    <location>
        <begin position="93"/>
        <end position="115"/>
    </location>
</feature>
<keyword evidence="1" id="KW-1133">Transmembrane helix</keyword>
<gene>
    <name evidence="2" type="ORF">Bp8pT_034</name>
</gene>
<evidence type="ECO:0000313" key="2">
    <source>
        <dbReference type="EMBL" id="AHJ87676.1"/>
    </source>
</evidence>
<dbReference type="Proteomes" id="UP000030233">
    <property type="component" value="Segment"/>
</dbReference>
<reference evidence="2 3" key="1">
    <citation type="journal article" date="2015" name="Appl. Environ. Microbiol.">
        <title>Effects of actin-like proteins encoded by two Bacillus pumilus phages on unstable lysogeny, revealed by genomic analysis.</title>
        <authorList>
            <person name="Yuan Y."/>
            <person name="Peng Q."/>
            <person name="Wu D."/>
            <person name="Kou Z."/>
            <person name="Wu Y."/>
            <person name="Liu P."/>
            <person name="Gao M."/>
        </authorList>
    </citation>
    <scope>NUCLEOTIDE SEQUENCE [LARGE SCALE GENOMIC DNA]</scope>
</reference>
<feature type="transmembrane region" description="Helical" evidence="1">
    <location>
        <begin position="32"/>
        <end position="52"/>
    </location>
</feature>
<proteinExistence type="predicted"/>
<dbReference type="EMBL" id="KJ010548">
    <property type="protein sequence ID" value="AHJ87676.1"/>
    <property type="molecule type" value="Genomic_DNA"/>
</dbReference>
<evidence type="ECO:0000313" key="3">
    <source>
        <dbReference type="Proteomes" id="UP000030233"/>
    </source>
</evidence>
<organism evidence="2 3">
    <name type="scientific">Bacillus phage Bp8p-T</name>
    <dbReference type="NCBI Taxonomy" id="1445811"/>
    <lineage>
        <taxon>Viruses</taxon>
        <taxon>Duplodnaviria</taxon>
        <taxon>Heunggongvirae</taxon>
        <taxon>Uroviricota</taxon>
        <taxon>Caudoviricetes</taxon>
        <taxon>Herelleviridae</taxon>
        <taxon>Bastillevirinae</taxon>
        <taxon>Agatevirus</taxon>
        <taxon>Agatevirus Bp8pC</taxon>
    </lineage>
</organism>
<evidence type="ECO:0000256" key="1">
    <source>
        <dbReference type="SAM" id="Phobius"/>
    </source>
</evidence>
<sequence length="128" mass="14151">MKKFNWNEVALIILMLVTIVLAAVTDMKNIVYTFADVCMSLIFIFGIVVFLIRRLGGVDNVDTYSALARAAMAGFIVKAAASGFIVINFNGWHMYEVLTIAVGVLSLATVIGMEINIFRKRRATRDNA</sequence>
<name>A0A0A0PL76_9CAUD</name>
<keyword evidence="1" id="KW-0812">Transmembrane</keyword>
<keyword evidence="1" id="KW-0472">Membrane</keyword>
<accession>A0A0A0PL76</accession>
<feature type="transmembrane region" description="Helical" evidence="1">
    <location>
        <begin position="64"/>
        <end position="87"/>
    </location>
</feature>